<evidence type="ECO:0000256" key="1">
    <source>
        <dbReference type="ARBA" id="ARBA00014165"/>
    </source>
</evidence>
<gene>
    <name evidence="4" type="ORF">AALA52_05130</name>
</gene>
<dbReference type="Proteomes" id="UP001565283">
    <property type="component" value="Unassembled WGS sequence"/>
</dbReference>
<organism evidence="4 5">
    <name type="scientific">Lactococcus ileimucosae</name>
    <dbReference type="NCBI Taxonomy" id="2941329"/>
    <lineage>
        <taxon>Bacteria</taxon>
        <taxon>Bacillati</taxon>
        <taxon>Bacillota</taxon>
        <taxon>Bacilli</taxon>
        <taxon>Lactobacillales</taxon>
        <taxon>Streptococcaceae</taxon>
        <taxon>Lactococcus</taxon>
    </lineage>
</organism>
<dbReference type="InterPro" id="IPR008183">
    <property type="entry name" value="Aldose_1/G6P_1-epimerase"/>
</dbReference>
<dbReference type="SUPFAM" id="SSF74650">
    <property type="entry name" value="Galactose mutarotase-like"/>
    <property type="match status" value="1"/>
</dbReference>
<dbReference type="InterPro" id="IPR011013">
    <property type="entry name" value="Gal_mutarotase_sf_dom"/>
</dbReference>
<proteinExistence type="predicted"/>
<dbReference type="InterPro" id="IPR018052">
    <property type="entry name" value="Ald1_epimerase_CS"/>
</dbReference>
<evidence type="ECO:0000256" key="2">
    <source>
        <dbReference type="ARBA" id="ARBA00032300"/>
    </source>
</evidence>
<accession>A0ABV4D243</accession>
<keyword evidence="5" id="KW-1185">Reference proteome</keyword>
<dbReference type="Pfam" id="PF01263">
    <property type="entry name" value="Aldose_epim"/>
    <property type="match status" value="1"/>
</dbReference>
<evidence type="ECO:0000313" key="5">
    <source>
        <dbReference type="Proteomes" id="UP001565283"/>
    </source>
</evidence>
<evidence type="ECO:0000313" key="4">
    <source>
        <dbReference type="EMBL" id="MEY8443625.1"/>
    </source>
</evidence>
<comment type="caution">
    <text evidence="4">The sequence shown here is derived from an EMBL/GenBank/DDBJ whole genome shotgun (WGS) entry which is preliminary data.</text>
</comment>
<reference evidence="4 5" key="1">
    <citation type="submission" date="2024-03" db="EMBL/GenBank/DDBJ databases">
        <title>Mouse gut bacterial collection (mGBC) of GemPharmatech.</title>
        <authorList>
            <person name="He Y."/>
            <person name="Dong L."/>
            <person name="Wu D."/>
            <person name="Gao X."/>
            <person name="Lin Z."/>
        </authorList>
    </citation>
    <scope>NUCLEOTIDE SEQUENCE [LARGE SCALE GENOMIC DNA]</scope>
    <source>
        <strain evidence="4 5">61-15</strain>
    </source>
</reference>
<dbReference type="InterPro" id="IPR014718">
    <property type="entry name" value="GH-type_carb-bd"/>
</dbReference>
<evidence type="ECO:0000256" key="3">
    <source>
        <dbReference type="ARBA" id="ARBA00033373"/>
    </source>
</evidence>
<dbReference type="EMBL" id="JBCLSH010000013">
    <property type="protein sequence ID" value="MEY8443625.1"/>
    <property type="molecule type" value="Genomic_DNA"/>
</dbReference>
<name>A0ABV4D243_9LACT</name>
<dbReference type="PANTHER" id="PTHR10091">
    <property type="entry name" value="ALDOSE-1-EPIMERASE"/>
    <property type="match status" value="1"/>
</dbReference>
<protein>
    <recommendedName>
        <fullName evidence="1">Aldose 1-epimerase</fullName>
    </recommendedName>
    <alternativeName>
        <fullName evidence="3">Galactose mutarotase</fullName>
    </alternativeName>
    <alternativeName>
        <fullName evidence="2">Type-1 mutarotase</fullName>
    </alternativeName>
</protein>
<dbReference type="PROSITE" id="PS00545">
    <property type="entry name" value="ALDOSE_1_EPIMERASE"/>
    <property type="match status" value="1"/>
</dbReference>
<dbReference type="RefSeq" id="WP_369948256.1">
    <property type="nucleotide sequence ID" value="NZ_JBCLSH010000013.1"/>
</dbReference>
<dbReference type="Gene3D" id="2.70.98.10">
    <property type="match status" value="1"/>
</dbReference>
<sequence length="327" mass="37141">MINYSVEKTKESIDFITFNIHDKLEITFANIGASIFEIKFSDCAGNLENIVLTPNSRQYWIENRTFSGSIIGPLAGRYEINDTSLEVNRPPYHFHGGNTGYDKKIWDFEINELPYETQLIFTLNDLENHLKVKVIYSINQHLQLKMAISAIATKKTHFNPTNHIYFNLSGNNQDTVESHTLYLSSNQYFVENTEKVIIGSSKITKDDILDFSDLDGKSLKNLSTFDGLDTTFSLGKKKVGIISHPQSGRAVKINTTLPAAVVFTLNQPQIHFENKPKYSGITFETQYPANNLEKVMLKAGEEYFSETTYSFLNLKDKKMDGNSCNLI</sequence>
<dbReference type="PANTHER" id="PTHR10091:SF0">
    <property type="entry name" value="GALACTOSE MUTAROTASE"/>
    <property type="match status" value="1"/>
</dbReference>